<name>A0ABT5LWV5_9GAMM</name>
<dbReference type="Proteomes" id="UP001220225">
    <property type="component" value="Unassembled WGS sequence"/>
</dbReference>
<protein>
    <submittedName>
        <fullName evidence="1">DUF2612 domain-containing protein</fullName>
    </submittedName>
</protein>
<dbReference type="RefSeq" id="WP_273577617.1">
    <property type="nucleotide sequence ID" value="NZ_JAQRFN010000053.1"/>
</dbReference>
<gene>
    <name evidence="1" type="ORF">PSI14_19375</name>
</gene>
<comment type="caution">
    <text evidence="1">The sequence shown here is derived from an EMBL/GenBank/DDBJ whole genome shotgun (WGS) entry which is preliminary data.</text>
</comment>
<dbReference type="Pfam" id="PF11041">
    <property type="entry name" value="Phage_Wedge1"/>
    <property type="match status" value="1"/>
</dbReference>
<keyword evidence="2" id="KW-1185">Reference proteome</keyword>
<sequence length="220" mass="25227">MSKREDFLIWQYRGKPKARQTVGLLLSETKTIFETVLQIPEILDIDKSVGYGLDLIGKHVGIGRAMRSFVPKDYFGWLGVEAALGFNNGLFYRYGDSLQQSVKLDDSDYRFFIRAKIIKNFQRPTIEGITHSLQHLLGEYSFVIDNYDMTMNVVVPADYLTPFRLHAILKLDILSRPIGVKYQFVVINSDRPFGWAHDAHTFGFGDGKFTRIINVNHQST</sequence>
<organism evidence="1 2">
    <name type="scientific">Xenorhabdus anantnagensis</name>
    <dbReference type="NCBI Taxonomy" id="3025875"/>
    <lineage>
        <taxon>Bacteria</taxon>
        <taxon>Pseudomonadati</taxon>
        <taxon>Pseudomonadota</taxon>
        <taxon>Gammaproteobacteria</taxon>
        <taxon>Enterobacterales</taxon>
        <taxon>Morganellaceae</taxon>
        <taxon>Xenorhabdus</taxon>
    </lineage>
</organism>
<reference evidence="1 2" key="1">
    <citation type="submission" date="2023-02" db="EMBL/GenBank/DDBJ databases">
        <title>Entomopathogenic bacteria.</title>
        <authorList>
            <person name="Machado R.A."/>
        </authorList>
    </citation>
    <scope>NUCLEOTIDE SEQUENCE [LARGE SCALE GENOMIC DNA]</scope>
    <source>
        <strain evidence="1 2">XENO-2</strain>
    </source>
</reference>
<evidence type="ECO:0000313" key="1">
    <source>
        <dbReference type="EMBL" id="MDC9598931.1"/>
    </source>
</evidence>
<dbReference type="EMBL" id="JAQRFN010000053">
    <property type="protein sequence ID" value="MDC9598931.1"/>
    <property type="molecule type" value="Genomic_DNA"/>
</dbReference>
<proteinExistence type="predicted"/>
<evidence type="ECO:0000313" key="2">
    <source>
        <dbReference type="Proteomes" id="UP001220225"/>
    </source>
</evidence>
<dbReference type="InterPro" id="IPR021283">
    <property type="entry name" value="Phage_Wedge1"/>
</dbReference>
<accession>A0ABT5LWV5</accession>